<dbReference type="SUPFAM" id="SSF57903">
    <property type="entry name" value="FYVE/PHD zinc finger"/>
    <property type="match status" value="1"/>
</dbReference>
<evidence type="ECO:0000313" key="5">
    <source>
        <dbReference type="EnsemblPlants" id="Kaladp0116s0002.1.v1.1"/>
    </source>
</evidence>
<dbReference type="PANTHER" id="PTHR46364">
    <property type="entry name" value="OS08G0421900 PROTEIN"/>
    <property type="match status" value="1"/>
</dbReference>
<name>A0A7N0V8Q4_KALFE</name>
<dbReference type="InterPro" id="IPR043151">
    <property type="entry name" value="BAH_sf"/>
</dbReference>
<proteinExistence type="predicted"/>
<sequence length="143" mass="16872">MVLLAGKHKRRYDGSHGTAELLKSNHYDNSWPESIDGKWKVHDIKEYQRLEIVGPADYYCRLKYDMKNESYQSEKLQVYCSCEKPYNPDLKMIQCERCYECYHINMTEEEVESTGDYICDPCRNIETTKHNNLVTTSSPISRK</sequence>
<dbReference type="Gene3D" id="2.30.30.490">
    <property type="match status" value="1"/>
</dbReference>
<dbReference type="InterPro" id="IPR013083">
    <property type="entry name" value="Znf_RING/FYVE/PHD"/>
</dbReference>
<dbReference type="InterPro" id="IPR011011">
    <property type="entry name" value="Znf_FYVE_PHD"/>
</dbReference>
<dbReference type="EnsemblPlants" id="Kaladp0116s0002.1.v1.1">
    <property type="protein sequence ID" value="Kaladp0116s0002.1.v1.1"/>
    <property type="gene ID" value="Kaladp0116s0002.v1.1"/>
</dbReference>
<dbReference type="GO" id="GO:0003682">
    <property type="term" value="F:chromatin binding"/>
    <property type="evidence" value="ECO:0007669"/>
    <property type="project" value="InterPro"/>
</dbReference>
<protein>
    <recommendedName>
        <fullName evidence="4">BAH domain-containing protein</fullName>
    </recommendedName>
</protein>
<dbReference type="Gene3D" id="3.30.40.10">
    <property type="entry name" value="Zinc/RING finger domain, C3HC4 (zinc finger)"/>
    <property type="match status" value="1"/>
</dbReference>
<dbReference type="PROSITE" id="PS51038">
    <property type="entry name" value="BAH"/>
    <property type="match status" value="1"/>
</dbReference>
<dbReference type="GO" id="GO:0008270">
    <property type="term" value="F:zinc ion binding"/>
    <property type="evidence" value="ECO:0007669"/>
    <property type="project" value="UniProtKB-KW"/>
</dbReference>
<keyword evidence="3" id="KW-0862">Zinc</keyword>
<organism evidence="5 6">
    <name type="scientific">Kalanchoe fedtschenkoi</name>
    <name type="common">Lavender scallops</name>
    <name type="synonym">South American air plant</name>
    <dbReference type="NCBI Taxonomy" id="63787"/>
    <lineage>
        <taxon>Eukaryota</taxon>
        <taxon>Viridiplantae</taxon>
        <taxon>Streptophyta</taxon>
        <taxon>Embryophyta</taxon>
        <taxon>Tracheophyta</taxon>
        <taxon>Spermatophyta</taxon>
        <taxon>Magnoliopsida</taxon>
        <taxon>eudicotyledons</taxon>
        <taxon>Gunneridae</taxon>
        <taxon>Pentapetalae</taxon>
        <taxon>Saxifragales</taxon>
        <taxon>Crassulaceae</taxon>
        <taxon>Kalanchoe</taxon>
    </lineage>
</organism>
<reference evidence="5" key="1">
    <citation type="submission" date="2021-01" db="UniProtKB">
        <authorList>
            <consortium name="EnsemblPlants"/>
        </authorList>
    </citation>
    <scope>IDENTIFICATION</scope>
</reference>
<accession>A0A7N0V8Q4</accession>
<evidence type="ECO:0000313" key="6">
    <source>
        <dbReference type="Proteomes" id="UP000594263"/>
    </source>
</evidence>
<keyword evidence="1" id="KW-0479">Metal-binding</keyword>
<feature type="domain" description="BAH" evidence="4">
    <location>
        <begin position="1"/>
        <end position="75"/>
    </location>
</feature>
<evidence type="ECO:0000259" key="4">
    <source>
        <dbReference type="PROSITE" id="PS51038"/>
    </source>
</evidence>
<dbReference type="AlphaFoldDB" id="A0A7N0V8Q4"/>
<dbReference type="Proteomes" id="UP000594263">
    <property type="component" value="Unplaced"/>
</dbReference>
<dbReference type="InterPro" id="IPR001025">
    <property type="entry name" value="BAH_dom"/>
</dbReference>
<keyword evidence="2" id="KW-0863">Zinc-finger</keyword>
<keyword evidence="6" id="KW-1185">Reference proteome</keyword>
<evidence type="ECO:0000256" key="2">
    <source>
        <dbReference type="ARBA" id="ARBA00022771"/>
    </source>
</evidence>
<evidence type="ECO:0000256" key="1">
    <source>
        <dbReference type="ARBA" id="ARBA00022723"/>
    </source>
</evidence>
<dbReference type="Gramene" id="Kaladp0116s0002.1.v1.1">
    <property type="protein sequence ID" value="Kaladp0116s0002.1.v1.1"/>
    <property type="gene ID" value="Kaladp0116s0002.v1.1"/>
</dbReference>
<evidence type="ECO:0000256" key="3">
    <source>
        <dbReference type="ARBA" id="ARBA00022833"/>
    </source>
</evidence>